<protein>
    <submittedName>
        <fullName evidence="2">Uncharacterized protein</fullName>
    </submittedName>
</protein>
<evidence type="ECO:0000313" key="2">
    <source>
        <dbReference type="EMBL" id="KAG9989653.1"/>
    </source>
</evidence>
<accession>A0A9P8G2X9</accession>
<dbReference type="Proteomes" id="UP000729357">
    <property type="component" value="Unassembled WGS sequence"/>
</dbReference>
<feature type="compositionally biased region" description="Basic and acidic residues" evidence="1">
    <location>
        <begin position="12"/>
        <end position="21"/>
    </location>
</feature>
<feature type="non-terminal residue" evidence="2">
    <location>
        <position position="1"/>
    </location>
</feature>
<reference evidence="2" key="2">
    <citation type="submission" date="2021-08" db="EMBL/GenBank/DDBJ databases">
        <authorList>
            <person name="Gostincar C."/>
            <person name="Sun X."/>
            <person name="Song Z."/>
            <person name="Gunde-Cimerman N."/>
        </authorList>
    </citation>
    <scope>NUCLEOTIDE SEQUENCE</scope>
    <source>
        <strain evidence="2">EXF-9298</strain>
    </source>
</reference>
<reference evidence="2" key="1">
    <citation type="journal article" date="2021" name="J Fungi (Basel)">
        <title>Virulence traits and population genomics of the black yeast Aureobasidium melanogenum.</title>
        <authorList>
            <person name="Cernosa A."/>
            <person name="Sun X."/>
            <person name="Gostincar C."/>
            <person name="Fang C."/>
            <person name="Gunde-Cimerman N."/>
            <person name="Song Z."/>
        </authorList>
    </citation>
    <scope>NUCLEOTIDE SEQUENCE</scope>
    <source>
        <strain evidence="2">EXF-9298</strain>
    </source>
</reference>
<feature type="region of interest" description="Disordered" evidence="1">
    <location>
        <begin position="1"/>
        <end position="27"/>
    </location>
</feature>
<dbReference type="PANTHER" id="PTHR36091:SF1">
    <property type="entry name" value="ALTERED INHERITANCE OF MITOCHONDRIA PROTEIN 9, MITOCHONDRIAL"/>
    <property type="match status" value="1"/>
</dbReference>
<keyword evidence="3" id="KW-1185">Reference proteome</keyword>
<name>A0A9P8G2X9_AURME</name>
<feature type="non-terminal residue" evidence="2">
    <location>
        <position position="394"/>
    </location>
</feature>
<proteinExistence type="predicted"/>
<comment type="caution">
    <text evidence="2">The sequence shown here is derived from an EMBL/GenBank/DDBJ whole genome shotgun (WGS) entry which is preliminary data.</text>
</comment>
<dbReference type="InterPro" id="IPR051035">
    <property type="entry name" value="Mito_inheritance_9"/>
</dbReference>
<dbReference type="PANTHER" id="PTHR36091">
    <property type="entry name" value="ALTERED INHERITANCE OF MITOCHONDRIA PROTEIN 9, MITOCHONDRIAL"/>
    <property type="match status" value="1"/>
</dbReference>
<dbReference type="GO" id="GO:0005739">
    <property type="term" value="C:mitochondrion"/>
    <property type="evidence" value="ECO:0007669"/>
    <property type="project" value="TreeGrafter"/>
</dbReference>
<gene>
    <name evidence="2" type="ORF">KCU98_g1733</name>
</gene>
<dbReference type="AlphaFoldDB" id="A0A9P8G2X9"/>
<sequence>LTTNNKPTQDNKQYEQTEPKILHRTTPVPADRNPFIFSRGYWLSHDRARQAARQIYFNIPELCKRVVACCPGAHSIASWSKQVGHISRTLTFHTDNGKRRISMRILGVFPMADHFANGVIPLGLENVANKKDCLIPNRSWQGTLEEHVDLLNHARRVLKILAMDPRVISISTPTMMPCLTLNHIFVKPGEPETITCMTGWRECTISPAFLFSVNPILSIPNPYLTSGKTEAEVDLLLLFDDDVARANVSFHRRLIHRLRSIPPELTGFRPRPAQGSPPDYGQLHKLFWLCHRTWADGIPLVQEGLLRIAESWRSLDLPHTCPYEPLTGKDLQIHELRWELFADWANERGEVNFKVGVDEIDHELVLIDYWDVLEKLKHVSMSRCLEAMEMCDIA</sequence>
<organism evidence="2 3">
    <name type="scientific">Aureobasidium melanogenum</name>
    <name type="common">Aureobasidium pullulans var. melanogenum</name>
    <dbReference type="NCBI Taxonomy" id="46634"/>
    <lineage>
        <taxon>Eukaryota</taxon>
        <taxon>Fungi</taxon>
        <taxon>Dikarya</taxon>
        <taxon>Ascomycota</taxon>
        <taxon>Pezizomycotina</taxon>
        <taxon>Dothideomycetes</taxon>
        <taxon>Dothideomycetidae</taxon>
        <taxon>Dothideales</taxon>
        <taxon>Saccotheciaceae</taxon>
        <taxon>Aureobasidium</taxon>
    </lineage>
</organism>
<feature type="compositionally biased region" description="Polar residues" evidence="1">
    <location>
        <begin position="1"/>
        <end position="11"/>
    </location>
</feature>
<dbReference type="EMBL" id="JAHFXS010000070">
    <property type="protein sequence ID" value="KAG9989653.1"/>
    <property type="molecule type" value="Genomic_DNA"/>
</dbReference>
<evidence type="ECO:0000313" key="3">
    <source>
        <dbReference type="Proteomes" id="UP000729357"/>
    </source>
</evidence>
<evidence type="ECO:0000256" key="1">
    <source>
        <dbReference type="SAM" id="MobiDB-lite"/>
    </source>
</evidence>